<evidence type="ECO:0000256" key="4">
    <source>
        <dbReference type="ARBA" id="ARBA00022631"/>
    </source>
</evidence>
<dbReference type="Proteomes" id="UP000032869">
    <property type="component" value="Unassembled WGS sequence"/>
</dbReference>
<evidence type="ECO:0000256" key="2">
    <source>
        <dbReference type="ARBA" id="ARBA00004754"/>
    </source>
</evidence>
<dbReference type="OrthoDB" id="9800909at2"/>
<reference evidence="10 11" key="1">
    <citation type="submission" date="2014-08" db="EMBL/GenBank/DDBJ databases">
        <title>Genome sequences of NCPPB Pectobacterium isolates.</title>
        <authorList>
            <person name="Glover R.H."/>
            <person name="Sapp M."/>
            <person name="Elphinstone J."/>
        </authorList>
    </citation>
    <scope>NUCLEOTIDE SEQUENCE [LARGE SCALE GENOMIC DNA]</scope>
    <source>
        <strain evidence="9 10">NCPPB 2793</strain>
        <strain evidence="8 11">NCPPB 2795</strain>
    </source>
</reference>
<evidence type="ECO:0000256" key="3">
    <source>
        <dbReference type="ARBA" id="ARBA00012257"/>
    </source>
</evidence>
<comment type="pathway">
    <text evidence="2">Purine metabolism; urate degradation; (S)-allantoin from urate: step 3/3.</text>
</comment>
<dbReference type="GO" id="GO:0051997">
    <property type="term" value="F:2-oxo-4-hydroxy-4-carboxy-5-ureidoimidazoline decarboxylase activity"/>
    <property type="evidence" value="ECO:0007669"/>
    <property type="project" value="UniProtKB-EC"/>
</dbReference>
<dbReference type="EMBL" id="JQHM01000002">
    <property type="protein sequence ID" value="KFX06050.1"/>
    <property type="molecule type" value="Genomic_DNA"/>
</dbReference>
<evidence type="ECO:0000256" key="6">
    <source>
        <dbReference type="ARBA" id="ARBA00023239"/>
    </source>
</evidence>
<dbReference type="STRING" id="55207.KP22_09340"/>
<dbReference type="EC" id="4.1.1.97" evidence="3"/>
<dbReference type="Pfam" id="PF09349">
    <property type="entry name" value="OHCU_decarbox"/>
    <property type="match status" value="1"/>
</dbReference>
<gene>
    <name evidence="9" type="ORF">JV35_09735</name>
    <name evidence="8" type="ORF">KP22_09340</name>
</gene>
<dbReference type="GO" id="GO:0019628">
    <property type="term" value="P:urate catabolic process"/>
    <property type="evidence" value="ECO:0007669"/>
    <property type="project" value="TreeGrafter"/>
</dbReference>
<sequence>MISLEHFNQLSGEDAEALLLPCVALSDWVGRVARGRPYQHITDVLDAGEQASRDWQPEDLMLALSTHPRIGEKAAGDTQEAKLSRQEQAAVNPQDAMLARALHEGNARYEARFGYVFLVRAKGRSAEEIVDIVERRLQHTPEQETQEALAQLREITLLRLKGIFNP</sequence>
<dbReference type="Gene3D" id="1.10.3330.10">
    <property type="entry name" value="Oxo-4-hydroxy-4-carboxy-5-ureidoimidazoline decarboxylase"/>
    <property type="match status" value="1"/>
</dbReference>
<feature type="domain" description="Oxo-4-hydroxy-4-carboxy-5-ureidoimidazoline decarboxylase" evidence="7">
    <location>
        <begin position="8"/>
        <end position="161"/>
    </location>
</feature>
<accession>A0A093RTC5</accession>
<dbReference type="InterPro" id="IPR036778">
    <property type="entry name" value="OHCU_decarboxylase_sf"/>
</dbReference>
<dbReference type="PANTHER" id="PTHR43466">
    <property type="entry name" value="2-OXO-4-HYDROXY-4-CARBOXY-5-UREIDOIMIDAZOLINE DECARBOXYLASE-RELATED"/>
    <property type="match status" value="1"/>
</dbReference>
<dbReference type="GO" id="GO:0006144">
    <property type="term" value="P:purine nucleobase metabolic process"/>
    <property type="evidence" value="ECO:0007669"/>
    <property type="project" value="UniProtKB-KW"/>
</dbReference>
<evidence type="ECO:0000313" key="8">
    <source>
        <dbReference type="EMBL" id="KFX06050.1"/>
    </source>
</evidence>
<keyword evidence="10" id="KW-1185">Reference proteome</keyword>
<dbReference type="eggNOG" id="COG3195">
    <property type="taxonomic scope" value="Bacteria"/>
</dbReference>
<dbReference type="Proteomes" id="UP000032874">
    <property type="component" value="Unassembled WGS sequence"/>
</dbReference>
<dbReference type="InterPro" id="IPR018020">
    <property type="entry name" value="OHCU_decarboxylase"/>
</dbReference>
<name>A0A093RTC5_9GAMM</name>
<dbReference type="AlphaFoldDB" id="A0A093RTC5"/>
<dbReference type="NCBIfam" id="TIGR03180">
    <property type="entry name" value="UraD_2"/>
    <property type="match status" value="1"/>
</dbReference>
<evidence type="ECO:0000313" key="10">
    <source>
        <dbReference type="Proteomes" id="UP000032869"/>
    </source>
</evidence>
<proteinExistence type="predicted"/>
<protein>
    <recommendedName>
        <fullName evidence="3">2-oxo-4-hydroxy-4-carboxy-5-ureidoimidazoline decarboxylase</fullName>
        <ecNumber evidence="3">4.1.1.97</ecNumber>
    </recommendedName>
</protein>
<dbReference type="NCBIfam" id="NF010372">
    <property type="entry name" value="PRK13798.1"/>
    <property type="match status" value="1"/>
</dbReference>
<keyword evidence="4" id="KW-0659">Purine metabolism</keyword>
<organism evidence="8 11">
    <name type="scientific">Pectobacterium betavasculorum</name>
    <dbReference type="NCBI Taxonomy" id="55207"/>
    <lineage>
        <taxon>Bacteria</taxon>
        <taxon>Pseudomonadati</taxon>
        <taxon>Pseudomonadota</taxon>
        <taxon>Gammaproteobacteria</taxon>
        <taxon>Enterobacterales</taxon>
        <taxon>Pectobacteriaceae</taxon>
        <taxon>Pectobacterium</taxon>
    </lineage>
</organism>
<evidence type="ECO:0000313" key="9">
    <source>
        <dbReference type="EMBL" id="KFX20375.1"/>
    </source>
</evidence>
<dbReference type="InterPro" id="IPR017595">
    <property type="entry name" value="OHCU_decarboxylase-2"/>
</dbReference>
<comment type="catalytic activity">
    <reaction evidence="1">
        <text>5-hydroxy-2-oxo-4-ureido-2,5-dihydro-1H-imidazole-5-carboxylate + H(+) = (S)-allantoin + CO2</text>
        <dbReference type="Rhea" id="RHEA:26301"/>
        <dbReference type="ChEBI" id="CHEBI:15378"/>
        <dbReference type="ChEBI" id="CHEBI:15678"/>
        <dbReference type="ChEBI" id="CHEBI:16526"/>
        <dbReference type="ChEBI" id="CHEBI:58639"/>
        <dbReference type="EC" id="4.1.1.97"/>
    </reaction>
</comment>
<dbReference type="PANTHER" id="PTHR43466:SF1">
    <property type="entry name" value="2-OXO-4-HYDROXY-4-CARBOXY-5-UREIDOIMIDAZOLINE DECARBOXYLASE-RELATED"/>
    <property type="match status" value="1"/>
</dbReference>
<dbReference type="SUPFAM" id="SSF158694">
    <property type="entry name" value="UraD-Like"/>
    <property type="match status" value="1"/>
</dbReference>
<keyword evidence="5" id="KW-0210">Decarboxylase</keyword>
<dbReference type="RefSeq" id="WP_039303414.1">
    <property type="nucleotide sequence ID" value="NZ_JAODTE010000006.1"/>
</dbReference>
<evidence type="ECO:0000259" key="7">
    <source>
        <dbReference type="Pfam" id="PF09349"/>
    </source>
</evidence>
<evidence type="ECO:0000313" key="11">
    <source>
        <dbReference type="Proteomes" id="UP000032874"/>
    </source>
</evidence>
<evidence type="ECO:0000256" key="1">
    <source>
        <dbReference type="ARBA" id="ARBA00001163"/>
    </source>
</evidence>
<evidence type="ECO:0000256" key="5">
    <source>
        <dbReference type="ARBA" id="ARBA00022793"/>
    </source>
</evidence>
<dbReference type="EMBL" id="JQHL01000003">
    <property type="protein sequence ID" value="KFX20375.1"/>
    <property type="molecule type" value="Genomic_DNA"/>
</dbReference>
<comment type="caution">
    <text evidence="8">The sequence shown here is derived from an EMBL/GenBank/DDBJ whole genome shotgun (WGS) entry which is preliminary data.</text>
</comment>
<keyword evidence="6" id="KW-0456">Lyase</keyword>